<dbReference type="Proteomes" id="UP000019109">
    <property type="component" value="Unassembled WGS sequence"/>
</dbReference>
<comment type="caution">
    <text evidence="1">The sequence shown here is derived from an EMBL/GenBank/DDBJ whole genome shotgun (WGS) entry which is preliminary data.</text>
</comment>
<gene>
    <name evidence="1" type="ORF">JCM21531_941</name>
</gene>
<accession>W4V407</accession>
<evidence type="ECO:0000313" key="2">
    <source>
        <dbReference type="Proteomes" id="UP000019109"/>
    </source>
</evidence>
<dbReference type="STRING" id="1294263.JCM21531_941"/>
<dbReference type="OrthoDB" id="1739698at2"/>
<dbReference type="EMBL" id="BAVR01000008">
    <property type="protein sequence ID" value="GAE87563.1"/>
    <property type="molecule type" value="Genomic_DNA"/>
</dbReference>
<proteinExistence type="predicted"/>
<dbReference type="AlphaFoldDB" id="W4V407"/>
<name>W4V407_9FIRM</name>
<protein>
    <submittedName>
        <fullName evidence="1">Uncharacterized protein</fullName>
    </submittedName>
</protein>
<reference evidence="1" key="1">
    <citation type="journal article" date="2014" name="Genome Announc.">
        <title>Draft Genome Sequence of Clostridium straminisolvens Strain JCM 21531T, Isolated from a Cellulose-Degrading Bacterial Community.</title>
        <authorList>
            <person name="Yuki M."/>
            <person name="Oshima K."/>
            <person name="Suda W."/>
            <person name="Sakamoto M."/>
            <person name="Kitamura K."/>
            <person name="Iida T."/>
            <person name="Hattori M."/>
            <person name="Ohkuma M."/>
        </authorList>
    </citation>
    <scope>NUCLEOTIDE SEQUENCE [LARGE SCALE GENOMIC DNA]</scope>
    <source>
        <strain evidence="1">JCM 21531</strain>
    </source>
</reference>
<organism evidence="1 2">
    <name type="scientific">Acetivibrio straminisolvens JCM 21531</name>
    <dbReference type="NCBI Taxonomy" id="1294263"/>
    <lineage>
        <taxon>Bacteria</taxon>
        <taxon>Bacillati</taxon>
        <taxon>Bacillota</taxon>
        <taxon>Clostridia</taxon>
        <taxon>Eubacteriales</taxon>
        <taxon>Oscillospiraceae</taxon>
        <taxon>Acetivibrio</taxon>
    </lineage>
</organism>
<dbReference type="RefSeq" id="WP_038287358.1">
    <property type="nucleotide sequence ID" value="NZ_BAVR01000008.1"/>
</dbReference>
<sequence>MNLAENIREIFEKRDQSKNIQLISGHKQLYKIQMRNYYLNSIGGIKRKQELNSTFSRTISNVIVPFLALTDYHFEAVNYLHKEGGKNIKWTFAEGLSFPHYLFSCNKPEEFELLSDKNIYSQVLKHCQKISGTYSSLPRLPSVYLLVMLTFDILAFEVFTSFICSTPALFDNPGKAVEIENLSNLQNEIGVGLYSKSSFFKNGTFMQCFWDMENLETIFAQYLSIGVTNRR</sequence>
<evidence type="ECO:0000313" key="1">
    <source>
        <dbReference type="EMBL" id="GAE87563.1"/>
    </source>
</evidence>
<keyword evidence="2" id="KW-1185">Reference proteome</keyword>